<keyword evidence="3" id="KW-1185">Reference proteome</keyword>
<reference evidence="2 3" key="1">
    <citation type="submission" date="2016-09" db="EMBL/GenBank/DDBJ databases">
        <title>Extensive genetic diversity and differential bi-allelic expression allows diatom success in the polar Southern Ocean.</title>
        <authorList>
            <consortium name="DOE Joint Genome Institute"/>
            <person name="Mock T."/>
            <person name="Otillar R.P."/>
            <person name="Strauss J."/>
            <person name="Dupont C."/>
            <person name="Frickenhaus S."/>
            <person name="Maumus F."/>
            <person name="Mcmullan M."/>
            <person name="Sanges R."/>
            <person name="Schmutz J."/>
            <person name="Toseland A."/>
            <person name="Valas R."/>
            <person name="Veluchamy A."/>
            <person name="Ward B.J."/>
            <person name="Allen A."/>
            <person name="Barry K."/>
            <person name="Falciatore A."/>
            <person name="Ferrante M."/>
            <person name="Fortunato A.E."/>
            <person name="Gloeckner G."/>
            <person name="Gruber A."/>
            <person name="Hipkin R."/>
            <person name="Janech M."/>
            <person name="Kroth P."/>
            <person name="Leese F."/>
            <person name="Lindquist E."/>
            <person name="Lyon B.R."/>
            <person name="Martin J."/>
            <person name="Mayer C."/>
            <person name="Parker M."/>
            <person name="Quesneville H."/>
            <person name="Raymond J."/>
            <person name="Uhlig C."/>
            <person name="Valentin K.U."/>
            <person name="Worden A.Z."/>
            <person name="Armbrust E.V."/>
            <person name="Bowler C."/>
            <person name="Green B."/>
            <person name="Moulton V."/>
            <person name="Van Oosterhout C."/>
            <person name="Grigoriev I."/>
        </authorList>
    </citation>
    <scope>NUCLEOTIDE SEQUENCE [LARGE SCALE GENOMIC DNA]</scope>
    <source>
        <strain evidence="2 3">CCMP1102</strain>
    </source>
</reference>
<evidence type="ECO:0000256" key="1">
    <source>
        <dbReference type="SAM" id="MobiDB-lite"/>
    </source>
</evidence>
<sequence length="225" mass="25140">MTGKRIAVSVLPSHTMILQCFVVLSIMMLSPPFIVINAWTSTSLLPITTSTQQLLSSYHPSMKIMIKATTRATILLSTSSSSSSSIGDDDNDNDDIQKQRQGKKEIIDGNDDDDDDGDNNKTEEKKDSGFNWLEEWALEGARTIKTLGIQERTQRVMLAQMTEDRIYEIGNILESLIDEDTQEISAENIPKAKELAQQTRVLQKEYKDLVTGEPSTLIDTISNLK</sequence>
<gene>
    <name evidence="2" type="ORF">FRACYDRAFT_249681</name>
</gene>
<dbReference type="OrthoDB" id="46028at2759"/>
<dbReference type="InParanoid" id="A0A1E7EQW8"/>
<feature type="region of interest" description="Disordered" evidence="1">
    <location>
        <begin position="79"/>
        <end position="126"/>
    </location>
</feature>
<evidence type="ECO:0000313" key="3">
    <source>
        <dbReference type="Proteomes" id="UP000095751"/>
    </source>
</evidence>
<feature type="compositionally biased region" description="Basic and acidic residues" evidence="1">
    <location>
        <begin position="95"/>
        <end position="107"/>
    </location>
</feature>
<evidence type="ECO:0000313" key="2">
    <source>
        <dbReference type="EMBL" id="OEU08410.1"/>
    </source>
</evidence>
<dbReference type="AlphaFoldDB" id="A0A1E7EQW8"/>
<name>A0A1E7EQW8_9STRA</name>
<protein>
    <submittedName>
        <fullName evidence="2">Uncharacterized protein</fullName>
    </submittedName>
</protein>
<dbReference type="KEGG" id="fcy:FRACYDRAFT_249681"/>
<dbReference type="EMBL" id="KV784380">
    <property type="protein sequence ID" value="OEU08410.1"/>
    <property type="molecule type" value="Genomic_DNA"/>
</dbReference>
<dbReference type="Proteomes" id="UP000095751">
    <property type="component" value="Unassembled WGS sequence"/>
</dbReference>
<feature type="compositionally biased region" description="Acidic residues" evidence="1">
    <location>
        <begin position="108"/>
        <end position="117"/>
    </location>
</feature>
<proteinExistence type="predicted"/>
<accession>A0A1E7EQW8</accession>
<organism evidence="2 3">
    <name type="scientific">Fragilariopsis cylindrus CCMP1102</name>
    <dbReference type="NCBI Taxonomy" id="635003"/>
    <lineage>
        <taxon>Eukaryota</taxon>
        <taxon>Sar</taxon>
        <taxon>Stramenopiles</taxon>
        <taxon>Ochrophyta</taxon>
        <taxon>Bacillariophyta</taxon>
        <taxon>Bacillariophyceae</taxon>
        <taxon>Bacillariophycidae</taxon>
        <taxon>Bacillariales</taxon>
        <taxon>Bacillariaceae</taxon>
        <taxon>Fragilariopsis</taxon>
    </lineage>
</organism>